<sequence length="432" mass="48732">MTKHEKIIKYIEELEVGSKISVRSIAQQLDVSEGTAYRAIKEAESREIVKTMPRVGTVRIKKVEKGNIEKLSFAEVVNIVEGSILGGHEGIHKMLNKFIIGAMTIKEMEKYLQPGSLVIVGDREEVYEKALDKGCAILITGGFGCSEHIKEKANIKKLPIITTAYDTFTIATIINKAIYERKIKKDILLVENIMDKNPPYMFEYQSIGEWKQNVIARKLSSFTIVDKDMNVVGIVTPKDVTWIEDKVLLKDVMTKEPITLPRTTSVAYVSHIMTWENIEIIPIVDGKKLIGVVNRQDVIRALRYMKSQPHIGETVEDMIIDNFNLEIMSNGLRFKGEVIPLMLNQLGAASCGTMAMIMAAAGSITLKEKKHHDVFTDSFMVYFIKPLQVDNKIEIVTDIIDMGRNFCKVDIEILHNKDVVAKAMMSAKILKR</sequence>
<dbReference type="InterPro" id="IPR000644">
    <property type="entry name" value="CBS_dom"/>
</dbReference>
<proteinExistence type="predicted"/>
<evidence type="ECO:0000256" key="1">
    <source>
        <dbReference type="ARBA" id="ARBA00023122"/>
    </source>
</evidence>
<dbReference type="PROSITE" id="PS51371">
    <property type="entry name" value="CBS"/>
    <property type="match status" value="1"/>
</dbReference>
<dbReference type="Pfam" id="PF07085">
    <property type="entry name" value="DRTGG"/>
    <property type="match status" value="1"/>
</dbReference>
<dbReference type="STRING" id="1156417.Y919_04840"/>
<dbReference type="InterPro" id="IPR010766">
    <property type="entry name" value="DRTGG"/>
</dbReference>
<keyword evidence="1 2" id="KW-0129">CBS domain</keyword>
<dbReference type="RefSeq" id="WP_035162927.1">
    <property type="nucleotide sequence ID" value="NZ_AZTB01000017.1"/>
</dbReference>
<dbReference type="InterPro" id="IPR036390">
    <property type="entry name" value="WH_DNA-bd_sf"/>
</dbReference>
<dbReference type="Gene3D" id="3.40.1390.20">
    <property type="entry name" value="HprK N-terminal domain-like"/>
    <property type="match status" value="1"/>
</dbReference>
<dbReference type="InterPro" id="IPR029069">
    <property type="entry name" value="HotDog_dom_sf"/>
</dbReference>
<dbReference type="SUPFAM" id="SSF54637">
    <property type="entry name" value="Thioesterase/thiol ester dehydrase-isomerase"/>
    <property type="match status" value="1"/>
</dbReference>
<dbReference type="InterPro" id="IPR051257">
    <property type="entry name" value="Diverse_CBS-Domain"/>
</dbReference>
<evidence type="ECO:0000313" key="5">
    <source>
        <dbReference type="Proteomes" id="UP000029622"/>
    </source>
</evidence>
<accession>A0A096BIX4</accession>
<dbReference type="Pfam" id="PF00571">
    <property type="entry name" value="CBS"/>
    <property type="match status" value="2"/>
</dbReference>
<protein>
    <recommendedName>
        <fullName evidence="3">CBS domain-containing protein</fullName>
    </recommendedName>
</protein>
<dbReference type="SUPFAM" id="SSF46785">
    <property type="entry name" value="Winged helix' DNA-binding domain"/>
    <property type="match status" value="1"/>
</dbReference>
<name>A0A096BIX4_9FIRM</name>
<evidence type="ECO:0000259" key="3">
    <source>
        <dbReference type="PROSITE" id="PS51371"/>
    </source>
</evidence>
<comment type="caution">
    <text evidence="4">The sequence shown here is derived from an EMBL/GenBank/DDBJ whole genome shotgun (WGS) entry which is preliminary data.</text>
</comment>
<gene>
    <name evidence="4" type="ORF">Y919_04840</name>
</gene>
<evidence type="ECO:0000256" key="2">
    <source>
        <dbReference type="PROSITE-ProRule" id="PRU00703"/>
    </source>
</evidence>
<reference evidence="4 5" key="1">
    <citation type="submission" date="2013-12" db="EMBL/GenBank/DDBJ databases">
        <title>Draft genome sequence of Caloranaerobacter sp. H53214.</title>
        <authorList>
            <person name="Jiang L.J."/>
            <person name="Shao Z.Z."/>
            <person name="Long M.N."/>
        </authorList>
    </citation>
    <scope>NUCLEOTIDE SEQUENCE [LARGE SCALE GENOMIC DNA]</scope>
    <source>
        <strain evidence="4 5">H53214</strain>
    </source>
</reference>
<dbReference type="InterPro" id="IPR006683">
    <property type="entry name" value="Thioestr_dom"/>
</dbReference>
<dbReference type="InterPro" id="IPR046342">
    <property type="entry name" value="CBS_dom_sf"/>
</dbReference>
<dbReference type="PANTHER" id="PTHR43080">
    <property type="entry name" value="CBS DOMAIN-CONTAINING PROTEIN CBSX3, MITOCHONDRIAL"/>
    <property type="match status" value="1"/>
</dbReference>
<dbReference type="Proteomes" id="UP000029622">
    <property type="component" value="Unassembled WGS sequence"/>
</dbReference>
<dbReference type="CDD" id="cd03440">
    <property type="entry name" value="hot_dog"/>
    <property type="match status" value="1"/>
</dbReference>
<dbReference type="Pfam" id="PF03061">
    <property type="entry name" value="4HBT"/>
    <property type="match status" value="1"/>
</dbReference>
<dbReference type="PANTHER" id="PTHR43080:SF2">
    <property type="entry name" value="CBS DOMAIN-CONTAINING PROTEIN"/>
    <property type="match status" value="1"/>
</dbReference>
<dbReference type="Gene3D" id="3.10.129.10">
    <property type="entry name" value="Hotdog Thioesterase"/>
    <property type="match status" value="1"/>
</dbReference>
<dbReference type="EMBL" id="AZTB01000017">
    <property type="protein sequence ID" value="KGG80703.1"/>
    <property type="molecule type" value="Genomic_DNA"/>
</dbReference>
<feature type="domain" description="CBS" evidence="3">
    <location>
        <begin position="253"/>
        <end position="314"/>
    </location>
</feature>
<dbReference type="SUPFAM" id="SSF54631">
    <property type="entry name" value="CBS-domain pair"/>
    <property type="match status" value="1"/>
</dbReference>
<dbReference type="InterPro" id="IPR028979">
    <property type="entry name" value="Ser_kin/Pase_Hpr-like_N_sf"/>
</dbReference>
<dbReference type="Gene3D" id="1.10.10.10">
    <property type="entry name" value="Winged helix-like DNA-binding domain superfamily/Winged helix DNA-binding domain"/>
    <property type="match status" value="1"/>
</dbReference>
<dbReference type="AlphaFoldDB" id="A0A096BIX4"/>
<dbReference type="Gene3D" id="3.10.580.10">
    <property type="entry name" value="CBS-domain"/>
    <property type="match status" value="1"/>
</dbReference>
<dbReference type="SMART" id="SM00116">
    <property type="entry name" value="CBS"/>
    <property type="match status" value="2"/>
</dbReference>
<evidence type="ECO:0000313" key="4">
    <source>
        <dbReference type="EMBL" id="KGG80703.1"/>
    </source>
</evidence>
<organism evidence="4 5">
    <name type="scientific">Caloranaerobacter azorensis H53214</name>
    <dbReference type="NCBI Taxonomy" id="1156417"/>
    <lineage>
        <taxon>Bacteria</taxon>
        <taxon>Bacillati</taxon>
        <taxon>Bacillota</taxon>
        <taxon>Tissierellia</taxon>
        <taxon>Tissierellales</taxon>
        <taxon>Thermohalobacteraceae</taxon>
        <taxon>Caloranaerobacter</taxon>
    </lineage>
</organism>
<dbReference type="SUPFAM" id="SSF75138">
    <property type="entry name" value="HprK N-terminal domain-like"/>
    <property type="match status" value="1"/>
</dbReference>
<dbReference type="InterPro" id="IPR036388">
    <property type="entry name" value="WH-like_DNA-bd_sf"/>
</dbReference>